<dbReference type="InterPro" id="IPR001650">
    <property type="entry name" value="Helicase_C-like"/>
</dbReference>
<keyword evidence="13" id="KW-1185">Reference proteome</keyword>
<keyword evidence="12" id="KW-0238">DNA-binding</keyword>
<evidence type="ECO:0000256" key="3">
    <source>
        <dbReference type="ARBA" id="ARBA00022741"/>
    </source>
</evidence>
<feature type="compositionally biased region" description="Basic and acidic residues" evidence="9">
    <location>
        <begin position="41"/>
        <end position="53"/>
    </location>
</feature>
<dbReference type="InterPro" id="IPR016197">
    <property type="entry name" value="Chromo-like_dom_sf"/>
</dbReference>
<name>A0A196SAU5_BLAHN</name>
<sequence>MEEYEASFSEMEEEVITPKKTKKTKKAPAPEGKKRKRGRPSKKDLEERKRLQEEETVEENPGENSNPFNPAGFTLNGDDIDRICGRRQCGESSDGWEYALRHKGVSYLHLDWVTRQQLDQMDFKKNIMINRFFKKVRDAEVEGNGDIMFVDSENYLVDIILDCVDAVIEVNPDLYITGWRMLPPESVLPEGAEIYNLPRPWRERLGMPDTTPKAMKQESALNDLAGENPYMCFEKDISQYYPKDESHPTPTADGSVFRYERVFLVKWMGLGIAEATWERACDIGDDGKIRQYFEYNTIPSRILEVYGDYLPENYLSMYGMNDSVGSARTGSTMPAADQMEKKSKRGRPRKEVATQRRTRQLRNCIDPNPPAVDKAEAKANGFKPPLAGIWRRILNIVMVLSNCRQLDIATFCGFAQSSLSLWVNGKYCGDTKQLLSKLKDWVNKTYPELGAIAKEKPQMATFQKACYQWLSKYAQLHHDVSLTDRDVRMLVGGEFDTKSETPQVQSETLGMEEPEIAKISPYPPKVHSDKVYESEFDFDATLDYCSGFGPIGTCGLFTETPCSSETPDRTVVFQSLDKKPLGSLVLNEGATAEKGKNETRLPPVIAAPLEEKVECVYVQPVQLAEIRAIRAAGVDVSVGMNDIMKTVVYDDRSIDPAGYALRNTVVAVMDNTVATFNALKANAAVLKKNDRMAIEQEEALNVLPVSLSVLNTRRAFEFNPGVVGVEKASEEKVEEKPEEKEEEKAEEKPVAMEVKVKEEEKPVRATVPSTKMIIANRAKFKAFEESMARALLTVDDLMHVLFRPSKLNAPIALLPPPPSLPMNDSFEPYTESPTYKDGLKLRPYQVESLNWMVGKWRNKEGMILGDEMGLGKTIQVISLLHHFIYTEHQDGPYLVISPLSTLKNWLREFATWTSIRVCFYHSEGKGKDERALIRHFNWYFKGLPARSLYKFNVLLTTYEVVMKDWALLGDIQWTGVVMDEAHRMRNNNCKFIQFVSNIKTAHKLLLTGTPLQNNTGELWPLLNFIDVKEAGSLERFKAAFGDLRSAEQVEKLRELLRSCMLRRVKEDVEKSIPRKQETIVEVELTMTQKQYYKAMYDKNRSFLYKGCKKADIPSLMHVEMQLRKVCNHPFLIKGVREKEESLQAEAASTVAADQNGTSLEVLAAKQRTAGVPAIVACSGKMVLLDKLLPKLKAEGHRVLIFSQFVKMLDILEEYCQLRQYRVARIDGQTKGTDRQEAIDAFSSANSPYFIFLLSTRAGGLGINLTAADTVIIYDSDWNPQNDSQATARCHRIGQKQEVSVYRLLTRQTYEYEMFERASRKLAIETVVLNHEKMLKNVTAEANETPADDKETVNEANETPTEANEMVTETVTADNETPITTSETPAGENAETRTLPEESSIAECQLNDTLTEDQESLSTKQGSGNQLEDLPDGEWVLSEEKEESDEEFVMEEEDSVLTKNTEEPSIATEKSERIMDYGIPAVPVIPEKKRRGRKPTKKRTIEDELNPLKRSKNEVEEMLRRGLFDCLMSNSNENGIDFFEADIDTILKKNLKPAEAMEKKLREEAAQSVERGGTVYSKRLFNPEMDSKQIELNDPEFWEKMLQRPNADMLLQRLRDPAVMSDAASVAAWVHDLENLVKEVCEEVEENGENDYNTHEFEVTSQILTLASPMTTVFGSKACKLMLAWMEQLDHSRYKKRTIKRPEELPAVAAKPAESSGICAKCFKEEGATPGLKLVACAGRCDQQFHLSCVGLKHMPGKWKCRSCATRTHECMICHKRGKEGDVLGKGKKRLFTFYEQWLRFNDLEAYISTFGSGGFIDSNRDKYMVPEPVIKCMQHHCSCFYHMSCVLASGACTLYPQQHPCMFRCPRHYCCVCKTPANNQVLQVCVKCSHAYHANCLKTVPHTPLVKKYLICGDHPAVEEKKRKRAKQGSEVPRKRRKGGRDVEMDDSSVSEKTLLEEDMEL</sequence>
<dbReference type="InterPro" id="IPR011011">
    <property type="entry name" value="Znf_FYVE_PHD"/>
</dbReference>
<dbReference type="InterPro" id="IPR019786">
    <property type="entry name" value="Zinc_finger_PHD-type_CS"/>
</dbReference>
<feature type="compositionally biased region" description="Acidic residues" evidence="9">
    <location>
        <begin position="1439"/>
        <end position="1454"/>
    </location>
</feature>
<dbReference type="STRING" id="478820.A0A196SAU5"/>
<protein>
    <submittedName>
        <fullName evidence="12">Chromodomain-helicase-DNA-binding protein</fullName>
    </submittedName>
</protein>
<dbReference type="Gene3D" id="2.40.50.40">
    <property type="match status" value="1"/>
</dbReference>
<dbReference type="Pfam" id="PF00176">
    <property type="entry name" value="SNF2-rel_dom"/>
    <property type="match status" value="1"/>
</dbReference>
<dbReference type="Pfam" id="PF00271">
    <property type="entry name" value="Helicase_C"/>
    <property type="match status" value="1"/>
</dbReference>
<dbReference type="EMBL" id="LXWW01000390">
    <property type="protein sequence ID" value="OAO13451.1"/>
    <property type="molecule type" value="Genomic_DNA"/>
</dbReference>
<feature type="region of interest" description="Disordered" evidence="9">
    <location>
        <begin position="1919"/>
        <end position="1962"/>
    </location>
</feature>
<gene>
    <name evidence="12" type="ORF">AV274_4841</name>
</gene>
<keyword evidence="2" id="KW-0479">Metal-binding</keyword>
<dbReference type="Gene3D" id="3.40.50.10810">
    <property type="entry name" value="Tandem AAA-ATPase domain"/>
    <property type="match status" value="1"/>
</dbReference>
<evidence type="ECO:0000256" key="4">
    <source>
        <dbReference type="ARBA" id="ARBA00022771"/>
    </source>
</evidence>
<feature type="domain" description="Helicase ATP-binding" evidence="10">
    <location>
        <begin position="853"/>
        <end position="1028"/>
    </location>
</feature>
<dbReference type="CDD" id="cd17995">
    <property type="entry name" value="DEXHc_CHD6_7_8_9"/>
    <property type="match status" value="1"/>
</dbReference>
<dbReference type="Gene3D" id="3.40.50.300">
    <property type="entry name" value="P-loop containing nucleotide triphosphate hydrolases"/>
    <property type="match status" value="1"/>
</dbReference>
<dbReference type="InterPro" id="IPR000330">
    <property type="entry name" value="SNF2_N"/>
</dbReference>
<dbReference type="Gene3D" id="3.30.40.10">
    <property type="entry name" value="Zinc/RING finger domain, C3HC4 (zinc finger)"/>
    <property type="match status" value="1"/>
</dbReference>
<dbReference type="GO" id="GO:0140658">
    <property type="term" value="F:ATP-dependent chromatin remodeler activity"/>
    <property type="evidence" value="ECO:0007669"/>
    <property type="project" value="TreeGrafter"/>
</dbReference>
<dbReference type="GO" id="GO:0003677">
    <property type="term" value="F:DNA binding"/>
    <property type="evidence" value="ECO:0007669"/>
    <property type="project" value="UniProtKB-KW"/>
</dbReference>
<dbReference type="GO" id="GO:0005524">
    <property type="term" value="F:ATP binding"/>
    <property type="evidence" value="ECO:0007669"/>
    <property type="project" value="UniProtKB-KW"/>
</dbReference>
<feature type="region of interest" description="Disordered" evidence="9">
    <location>
        <begin position="1339"/>
        <end position="1399"/>
    </location>
</feature>
<feature type="domain" description="Helicase C-terminal" evidence="11">
    <location>
        <begin position="1183"/>
        <end position="1334"/>
    </location>
</feature>
<evidence type="ECO:0000313" key="12">
    <source>
        <dbReference type="EMBL" id="OAO13451.1"/>
    </source>
</evidence>
<dbReference type="InterPro" id="IPR049730">
    <property type="entry name" value="SNF2/RAD54-like_C"/>
</dbReference>
<dbReference type="InterPro" id="IPR027417">
    <property type="entry name" value="P-loop_NTPase"/>
</dbReference>
<dbReference type="Proteomes" id="UP000078348">
    <property type="component" value="Unassembled WGS sequence"/>
</dbReference>
<keyword evidence="4" id="KW-0863">Zinc-finger</keyword>
<dbReference type="GO" id="GO:0003682">
    <property type="term" value="F:chromatin binding"/>
    <property type="evidence" value="ECO:0007669"/>
    <property type="project" value="TreeGrafter"/>
</dbReference>
<dbReference type="PROSITE" id="PS01359">
    <property type="entry name" value="ZF_PHD_1"/>
    <property type="match status" value="1"/>
</dbReference>
<evidence type="ECO:0000256" key="6">
    <source>
        <dbReference type="ARBA" id="ARBA00022833"/>
    </source>
</evidence>
<keyword evidence="12" id="KW-0347">Helicase</keyword>
<evidence type="ECO:0000256" key="2">
    <source>
        <dbReference type="ARBA" id="ARBA00022723"/>
    </source>
</evidence>
<organism evidence="12 13">
    <name type="scientific">Blastocystis sp. subtype 1 (strain ATCC 50177 / NandII)</name>
    <dbReference type="NCBI Taxonomy" id="478820"/>
    <lineage>
        <taxon>Eukaryota</taxon>
        <taxon>Sar</taxon>
        <taxon>Stramenopiles</taxon>
        <taxon>Bigyra</taxon>
        <taxon>Opalozoa</taxon>
        <taxon>Opalinata</taxon>
        <taxon>Blastocystidae</taxon>
        <taxon>Blastocystis</taxon>
    </lineage>
</organism>
<keyword evidence="7" id="KW-0067">ATP-binding</keyword>
<feature type="region of interest" description="Disordered" evidence="9">
    <location>
        <begin position="1"/>
        <end position="72"/>
    </location>
</feature>
<dbReference type="CDD" id="cd18793">
    <property type="entry name" value="SF2_C_SNF"/>
    <property type="match status" value="1"/>
</dbReference>
<dbReference type="SUPFAM" id="SSF57903">
    <property type="entry name" value="FYVE/PHD zinc finger"/>
    <property type="match status" value="1"/>
</dbReference>
<dbReference type="GO" id="GO:0008270">
    <property type="term" value="F:zinc ion binding"/>
    <property type="evidence" value="ECO:0007669"/>
    <property type="project" value="UniProtKB-KW"/>
</dbReference>
<evidence type="ECO:0000256" key="1">
    <source>
        <dbReference type="ARBA" id="ARBA00004123"/>
    </source>
</evidence>
<evidence type="ECO:0000256" key="7">
    <source>
        <dbReference type="ARBA" id="ARBA00022840"/>
    </source>
</evidence>
<keyword evidence="6" id="KW-0862">Zinc</keyword>
<dbReference type="InterPro" id="IPR001965">
    <property type="entry name" value="Znf_PHD"/>
</dbReference>
<feature type="compositionally biased region" description="Acidic residues" evidence="9">
    <location>
        <begin position="1"/>
        <end position="15"/>
    </location>
</feature>
<evidence type="ECO:0000259" key="10">
    <source>
        <dbReference type="PROSITE" id="PS51192"/>
    </source>
</evidence>
<feature type="region of interest" description="Disordered" evidence="9">
    <location>
        <begin position="1411"/>
        <end position="1465"/>
    </location>
</feature>
<feature type="region of interest" description="Disordered" evidence="9">
    <location>
        <begin position="727"/>
        <end position="748"/>
    </location>
</feature>
<dbReference type="OrthoDB" id="5857104at2759"/>
<comment type="subcellular location">
    <subcellularLocation>
        <location evidence="1">Nucleus</location>
    </subcellularLocation>
</comment>
<dbReference type="Gene3D" id="1.10.260.40">
    <property type="entry name" value="lambda repressor-like DNA-binding domains"/>
    <property type="match status" value="1"/>
</dbReference>
<dbReference type="InterPro" id="IPR010982">
    <property type="entry name" value="Lambda_DNA-bd_dom_sf"/>
</dbReference>
<feature type="compositionally biased region" description="Low complexity" evidence="9">
    <location>
        <begin position="1353"/>
        <end position="1364"/>
    </location>
</feature>
<evidence type="ECO:0000256" key="5">
    <source>
        <dbReference type="ARBA" id="ARBA00022801"/>
    </source>
</evidence>
<dbReference type="SUPFAM" id="SSF54160">
    <property type="entry name" value="Chromo domain-like"/>
    <property type="match status" value="1"/>
</dbReference>
<dbReference type="InterPro" id="IPR014001">
    <property type="entry name" value="Helicase_ATP-bd"/>
</dbReference>
<dbReference type="PROSITE" id="PS51194">
    <property type="entry name" value="HELICASE_CTER"/>
    <property type="match status" value="1"/>
</dbReference>
<dbReference type="GO" id="GO:0042393">
    <property type="term" value="F:histone binding"/>
    <property type="evidence" value="ECO:0007669"/>
    <property type="project" value="TreeGrafter"/>
</dbReference>
<keyword evidence="8" id="KW-0539">Nucleus</keyword>
<dbReference type="SMART" id="SM00490">
    <property type="entry name" value="HELICc"/>
    <property type="match status" value="1"/>
</dbReference>
<evidence type="ECO:0000256" key="8">
    <source>
        <dbReference type="ARBA" id="ARBA00023242"/>
    </source>
</evidence>
<dbReference type="GO" id="GO:0016887">
    <property type="term" value="F:ATP hydrolysis activity"/>
    <property type="evidence" value="ECO:0007669"/>
    <property type="project" value="TreeGrafter"/>
</dbReference>
<dbReference type="PANTHER" id="PTHR45623">
    <property type="entry name" value="CHROMODOMAIN-HELICASE-DNA-BINDING PROTEIN 3-RELATED-RELATED"/>
    <property type="match status" value="1"/>
</dbReference>
<proteinExistence type="predicted"/>
<dbReference type="GO" id="GO:0000785">
    <property type="term" value="C:chromatin"/>
    <property type="evidence" value="ECO:0007669"/>
    <property type="project" value="TreeGrafter"/>
</dbReference>
<dbReference type="InterPro" id="IPR038718">
    <property type="entry name" value="SNF2-like_sf"/>
</dbReference>
<feature type="compositionally biased region" description="Polar residues" evidence="9">
    <location>
        <begin position="1366"/>
        <end position="1383"/>
    </location>
</feature>
<dbReference type="SMART" id="SM00249">
    <property type="entry name" value="PHD"/>
    <property type="match status" value="3"/>
</dbReference>
<comment type="caution">
    <text evidence="12">The sequence shown here is derived from an EMBL/GenBank/DDBJ whole genome shotgun (WGS) entry which is preliminary data.</text>
</comment>
<evidence type="ECO:0000256" key="9">
    <source>
        <dbReference type="SAM" id="MobiDB-lite"/>
    </source>
</evidence>
<feature type="compositionally biased region" description="Polar residues" evidence="9">
    <location>
        <begin position="1415"/>
        <end position="1425"/>
    </location>
</feature>
<dbReference type="CDD" id="cd15566">
    <property type="entry name" value="PHD3_NSD"/>
    <property type="match status" value="1"/>
</dbReference>
<keyword evidence="5" id="KW-0378">Hydrolase</keyword>
<feature type="region of interest" description="Disordered" evidence="9">
    <location>
        <begin position="328"/>
        <end position="356"/>
    </location>
</feature>
<dbReference type="SUPFAM" id="SSF52540">
    <property type="entry name" value="P-loop containing nucleoside triphosphate hydrolases"/>
    <property type="match status" value="2"/>
</dbReference>
<accession>A0A196SAU5</accession>
<reference evidence="12 13" key="1">
    <citation type="submission" date="2016-05" db="EMBL/GenBank/DDBJ databases">
        <title>Nuclear genome of Blastocystis sp. subtype 1 NandII.</title>
        <authorList>
            <person name="Gentekaki E."/>
            <person name="Curtis B."/>
            <person name="Stairs C."/>
            <person name="Eme L."/>
            <person name="Herman E."/>
            <person name="Klimes V."/>
            <person name="Arias M.C."/>
            <person name="Elias M."/>
            <person name="Hilliou F."/>
            <person name="Klute M."/>
            <person name="Malik S.-B."/>
            <person name="Pightling A."/>
            <person name="Rachubinski R."/>
            <person name="Salas D."/>
            <person name="Schlacht A."/>
            <person name="Suga H."/>
            <person name="Archibald J."/>
            <person name="Ball S.G."/>
            <person name="Clark G."/>
            <person name="Dacks J."/>
            <person name="Van Der Giezen M."/>
            <person name="Tsaousis A."/>
            <person name="Roger A."/>
        </authorList>
    </citation>
    <scope>NUCLEOTIDE SEQUENCE [LARGE SCALE GENOMIC DNA]</scope>
    <source>
        <strain evidence="13">ATCC 50177 / NandII</strain>
    </source>
</reference>
<keyword evidence="3" id="KW-0547">Nucleotide-binding</keyword>
<dbReference type="GO" id="GO:0004386">
    <property type="term" value="F:helicase activity"/>
    <property type="evidence" value="ECO:0007669"/>
    <property type="project" value="UniProtKB-KW"/>
</dbReference>
<evidence type="ECO:0000313" key="13">
    <source>
        <dbReference type="Proteomes" id="UP000078348"/>
    </source>
</evidence>
<dbReference type="GO" id="GO:0005634">
    <property type="term" value="C:nucleus"/>
    <property type="evidence" value="ECO:0007669"/>
    <property type="project" value="UniProtKB-SubCell"/>
</dbReference>
<evidence type="ECO:0000259" key="11">
    <source>
        <dbReference type="PROSITE" id="PS51194"/>
    </source>
</evidence>
<dbReference type="SMART" id="SM00487">
    <property type="entry name" value="DEXDc"/>
    <property type="match status" value="1"/>
</dbReference>
<dbReference type="InterPro" id="IPR013083">
    <property type="entry name" value="Znf_RING/FYVE/PHD"/>
</dbReference>
<dbReference type="PROSITE" id="PS51192">
    <property type="entry name" value="HELICASE_ATP_BIND_1"/>
    <property type="match status" value="1"/>
</dbReference>
<dbReference type="PANTHER" id="PTHR45623:SF11">
    <property type="entry name" value="KISMET, ISOFORM C"/>
    <property type="match status" value="1"/>
</dbReference>